<evidence type="ECO:0000313" key="2">
    <source>
        <dbReference type="Proteomes" id="UP000030140"/>
    </source>
</evidence>
<dbReference type="EMBL" id="JSAQ01000001">
    <property type="protein sequence ID" value="KGO06414.1"/>
    <property type="molecule type" value="Genomic_DNA"/>
</dbReference>
<dbReference type="RefSeq" id="WP_035325421.1">
    <property type="nucleotide sequence ID" value="NZ_CP015125.1"/>
</dbReference>
<proteinExistence type="predicted"/>
<dbReference type="KEGG" id="ddo:I597_0037"/>
<dbReference type="InterPro" id="IPR058060">
    <property type="entry name" value="HYC_CC_PP"/>
</dbReference>
<dbReference type="PATRIC" id="fig|1300343.5.peg.39"/>
<dbReference type="NCBIfam" id="NF047658">
    <property type="entry name" value="HYC_CC_PP"/>
    <property type="match status" value="1"/>
</dbReference>
<dbReference type="OrthoDB" id="1493875at2"/>
<dbReference type="Pfam" id="PF26622">
    <property type="entry name" value="DUF8199"/>
    <property type="match status" value="1"/>
</dbReference>
<dbReference type="InterPro" id="IPR058512">
    <property type="entry name" value="DUF8199"/>
</dbReference>
<comment type="caution">
    <text evidence="1">The sequence shown here is derived from an EMBL/GenBank/DDBJ whole genome shotgun (WGS) entry which is preliminary data.</text>
</comment>
<organism evidence="1 2">
    <name type="scientific">Dokdonia donghaensis DSW-1</name>
    <dbReference type="NCBI Taxonomy" id="1300343"/>
    <lineage>
        <taxon>Bacteria</taxon>
        <taxon>Pseudomonadati</taxon>
        <taxon>Bacteroidota</taxon>
        <taxon>Flavobacteriia</taxon>
        <taxon>Flavobacteriales</taxon>
        <taxon>Flavobacteriaceae</taxon>
        <taxon>Dokdonia</taxon>
    </lineage>
</organism>
<dbReference type="AlphaFoldDB" id="A0A0A2GT30"/>
<reference evidence="1 2" key="1">
    <citation type="submission" date="2014-10" db="EMBL/GenBank/DDBJ databases">
        <title>Draft genome sequence of the proteorhodopsin-containing marine bacterium Dokdonia donghaensis.</title>
        <authorList>
            <person name="Gomez-Consarnau L."/>
            <person name="Gonzalez J.M."/>
            <person name="Riedel T."/>
            <person name="Jaenicke S."/>
            <person name="Wagner-Doebler I."/>
            <person name="Fuhrman J.A."/>
        </authorList>
    </citation>
    <scope>NUCLEOTIDE SEQUENCE [LARGE SCALE GENOMIC DNA]</scope>
    <source>
        <strain evidence="1 2">DSW-1</strain>
    </source>
</reference>
<keyword evidence="2" id="KW-1185">Reference proteome</keyword>
<dbReference type="Proteomes" id="UP000030140">
    <property type="component" value="Unassembled WGS sequence"/>
</dbReference>
<sequence length="138" mass="15986">MKAIFHNIMSVLLAVLVLGSTMSFTISKHYCGEHLVDVSIFGEAQACEMQEALTHKYGDDHSKKMECCSDQETVLDAQDELKHHFEDFSLENLEFIEAYTHTYLLLFDTVVKKVVITDRYLPPLITQDYQELFEQYLI</sequence>
<evidence type="ECO:0000313" key="1">
    <source>
        <dbReference type="EMBL" id="KGO06414.1"/>
    </source>
</evidence>
<accession>A0A0A2GT30</accession>
<gene>
    <name evidence="1" type="ORF">NV36_05870</name>
</gene>
<name>A0A0A2GT30_9FLAO</name>
<protein>
    <submittedName>
        <fullName evidence="1">Uncharacterized protein</fullName>
    </submittedName>
</protein>